<evidence type="ECO:0000313" key="2">
    <source>
        <dbReference type="Proteomes" id="UP000186373"/>
    </source>
</evidence>
<dbReference type="EMBL" id="FTNY01000003">
    <property type="protein sequence ID" value="SIS35111.1"/>
    <property type="molecule type" value="Genomic_DNA"/>
</dbReference>
<keyword evidence="2" id="KW-1185">Reference proteome</keyword>
<organism evidence="1 2">
    <name type="scientific">Chryseobacterium shigense</name>
    <dbReference type="NCBI Taxonomy" id="297244"/>
    <lineage>
        <taxon>Bacteria</taxon>
        <taxon>Pseudomonadati</taxon>
        <taxon>Bacteroidota</taxon>
        <taxon>Flavobacteriia</taxon>
        <taxon>Flavobacteriales</taxon>
        <taxon>Weeksellaceae</taxon>
        <taxon>Chryseobacterium group</taxon>
        <taxon>Chryseobacterium</taxon>
    </lineage>
</organism>
<reference evidence="2" key="1">
    <citation type="submission" date="2017-01" db="EMBL/GenBank/DDBJ databases">
        <authorList>
            <person name="Varghese N."/>
            <person name="Submissions S."/>
        </authorList>
    </citation>
    <scope>NUCLEOTIDE SEQUENCE [LARGE SCALE GENOMIC DNA]</scope>
    <source>
        <strain evidence="2">DSM 17126</strain>
    </source>
</reference>
<dbReference type="AlphaFoldDB" id="A0A1N7IDL9"/>
<accession>A0A1N7IDL9</accession>
<dbReference type="OrthoDB" id="1264691at2"/>
<dbReference type="Proteomes" id="UP000186373">
    <property type="component" value="Unassembled WGS sequence"/>
</dbReference>
<proteinExistence type="predicted"/>
<sequence>MSEKIVKDYLLEWKMNSNEGKIIFIFEDDSDEKLDGLEVKEFTAMTAVLEKGETMFDDDEKTLYNVMP</sequence>
<protein>
    <submittedName>
        <fullName evidence="1">Uncharacterized protein</fullName>
    </submittedName>
</protein>
<dbReference type="RefSeq" id="WP_076507022.1">
    <property type="nucleotide sequence ID" value="NZ_FTNY01000003.1"/>
</dbReference>
<evidence type="ECO:0000313" key="1">
    <source>
        <dbReference type="EMBL" id="SIS35111.1"/>
    </source>
</evidence>
<name>A0A1N7IDL9_9FLAO</name>
<gene>
    <name evidence="1" type="ORF">SAMN05421639_103180</name>
</gene>